<organism evidence="1 2">
    <name type="scientific">Mytilus edulis</name>
    <name type="common">Blue mussel</name>
    <dbReference type="NCBI Taxonomy" id="6550"/>
    <lineage>
        <taxon>Eukaryota</taxon>
        <taxon>Metazoa</taxon>
        <taxon>Spiralia</taxon>
        <taxon>Lophotrochozoa</taxon>
        <taxon>Mollusca</taxon>
        <taxon>Bivalvia</taxon>
        <taxon>Autobranchia</taxon>
        <taxon>Pteriomorphia</taxon>
        <taxon>Mytilida</taxon>
        <taxon>Mytiloidea</taxon>
        <taxon>Mytilidae</taxon>
        <taxon>Mytilinae</taxon>
        <taxon>Mytilus</taxon>
    </lineage>
</organism>
<keyword evidence="2" id="KW-1185">Reference proteome</keyword>
<gene>
    <name evidence="1" type="ORF">MEDL_39929</name>
</gene>
<protein>
    <submittedName>
        <fullName evidence="1">Uncharacterized protein</fullName>
    </submittedName>
</protein>
<evidence type="ECO:0000313" key="1">
    <source>
        <dbReference type="EMBL" id="CAG2226930.1"/>
    </source>
</evidence>
<sequence>MSHSKTESLHFYAYLCQKIGSEAVVKARRLLYISRDSQSQKLYTVITSGSKGEGLDLKGSDLDIMLIDPMCVVYKSDNDIVQDWRIALVMDTEDTLPCFTQLQLHNNVNNLSNVFKQTLHQHRGKHLLSNELYKSQTLHRVQDMLPKLQINIHGPCFSHFNIEIDLAFCLKCDQTSRYCISKLSETVIEYSHSREQKPIAFIYNFILLGIAFQMLGETDLARTYFRSAAQYDFYGLTSAAFRLRQFC</sequence>
<name>A0A8S3T8N3_MYTED</name>
<dbReference type="OrthoDB" id="6191713at2759"/>
<proteinExistence type="predicted"/>
<accession>A0A8S3T8N3</accession>
<dbReference type="AlphaFoldDB" id="A0A8S3T8N3"/>
<dbReference type="EMBL" id="CAJPWZ010001945">
    <property type="protein sequence ID" value="CAG2226930.1"/>
    <property type="molecule type" value="Genomic_DNA"/>
</dbReference>
<comment type="caution">
    <text evidence="1">The sequence shown here is derived from an EMBL/GenBank/DDBJ whole genome shotgun (WGS) entry which is preliminary data.</text>
</comment>
<dbReference type="Proteomes" id="UP000683360">
    <property type="component" value="Unassembled WGS sequence"/>
</dbReference>
<reference evidence="1" key="1">
    <citation type="submission" date="2021-03" db="EMBL/GenBank/DDBJ databases">
        <authorList>
            <person name="Bekaert M."/>
        </authorList>
    </citation>
    <scope>NUCLEOTIDE SEQUENCE</scope>
</reference>
<evidence type="ECO:0000313" key="2">
    <source>
        <dbReference type="Proteomes" id="UP000683360"/>
    </source>
</evidence>